<evidence type="ECO:0000313" key="1">
    <source>
        <dbReference type="EMBL" id="KAK3794985.1"/>
    </source>
</evidence>
<sequence length="144" mass="16278">MITWSEALCHQAGYQSVSRTRNLREQVIHREKSAGLTGFTFGSRFEVCVERADVLSLPRVPAPVFPSRASPQSPLCPLGRHRDVCFLKSPYPIKSFFSALIFRLIRRKGLVLTGSRIDSLSDCCFGFYRSIGCFKKSSEIRMVN</sequence>
<accession>A0AAE1E657</accession>
<organism evidence="1 2">
    <name type="scientific">Elysia crispata</name>
    <name type="common">lettuce slug</name>
    <dbReference type="NCBI Taxonomy" id="231223"/>
    <lineage>
        <taxon>Eukaryota</taxon>
        <taxon>Metazoa</taxon>
        <taxon>Spiralia</taxon>
        <taxon>Lophotrochozoa</taxon>
        <taxon>Mollusca</taxon>
        <taxon>Gastropoda</taxon>
        <taxon>Heterobranchia</taxon>
        <taxon>Euthyneura</taxon>
        <taxon>Panpulmonata</taxon>
        <taxon>Sacoglossa</taxon>
        <taxon>Placobranchoidea</taxon>
        <taxon>Plakobranchidae</taxon>
        <taxon>Elysia</taxon>
    </lineage>
</organism>
<gene>
    <name evidence="1" type="ORF">RRG08_007301</name>
</gene>
<dbReference type="Proteomes" id="UP001283361">
    <property type="component" value="Unassembled WGS sequence"/>
</dbReference>
<name>A0AAE1E657_9GAST</name>
<dbReference type="AlphaFoldDB" id="A0AAE1E657"/>
<dbReference type="EMBL" id="JAWDGP010001086">
    <property type="protein sequence ID" value="KAK3794985.1"/>
    <property type="molecule type" value="Genomic_DNA"/>
</dbReference>
<comment type="caution">
    <text evidence="1">The sequence shown here is derived from an EMBL/GenBank/DDBJ whole genome shotgun (WGS) entry which is preliminary data.</text>
</comment>
<keyword evidence="2" id="KW-1185">Reference proteome</keyword>
<evidence type="ECO:0000313" key="2">
    <source>
        <dbReference type="Proteomes" id="UP001283361"/>
    </source>
</evidence>
<proteinExistence type="predicted"/>
<reference evidence="1" key="1">
    <citation type="journal article" date="2023" name="G3 (Bethesda)">
        <title>A reference genome for the long-term kleptoplast-retaining sea slug Elysia crispata morphotype clarki.</title>
        <authorList>
            <person name="Eastman K.E."/>
            <person name="Pendleton A.L."/>
            <person name="Shaikh M.A."/>
            <person name="Suttiyut T."/>
            <person name="Ogas R."/>
            <person name="Tomko P."/>
            <person name="Gavelis G."/>
            <person name="Widhalm J.R."/>
            <person name="Wisecaver J.H."/>
        </authorList>
    </citation>
    <scope>NUCLEOTIDE SEQUENCE</scope>
    <source>
        <strain evidence="1">ECLA1</strain>
    </source>
</reference>
<protein>
    <submittedName>
        <fullName evidence="1">Uncharacterized protein</fullName>
    </submittedName>
</protein>